<dbReference type="GO" id="GO:0016887">
    <property type="term" value="F:ATP hydrolysis activity"/>
    <property type="evidence" value="ECO:0007669"/>
    <property type="project" value="InterPro"/>
</dbReference>
<reference evidence="7 8" key="1">
    <citation type="submission" date="2016-03" db="EMBL/GenBank/DDBJ databases">
        <title>Acetic acid bacteria sequencing.</title>
        <authorList>
            <person name="Brandt J."/>
            <person name="Jakob F."/>
            <person name="Vogel R.F."/>
        </authorList>
    </citation>
    <scope>NUCLEOTIDE SEQUENCE [LARGE SCALE GENOMIC DNA]</scope>
    <source>
        <strain evidence="7 8">TMW2.1153</strain>
    </source>
</reference>
<evidence type="ECO:0000313" key="7">
    <source>
        <dbReference type="EMBL" id="AQS84303.1"/>
    </source>
</evidence>
<evidence type="ECO:0000256" key="2">
    <source>
        <dbReference type="ARBA" id="ARBA00022741"/>
    </source>
</evidence>
<protein>
    <submittedName>
        <fullName evidence="7">Hemin ABC transporter ATP-binding protein</fullName>
    </submittedName>
</protein>
<evidence type="ECO:0000313" key="8">
    <source>
        <dbReference type="Proteomes" id="UP000188937"/>
    </source>
</evidence>
<dbReference type="RefSeq" id="WP_077812345.1">
    <property type="nucleotide sequence ID" value="NZ_CP014692.1"/>
</dbReference>
<dbReference type="InterPro" id="IPR003439">
    <property type="entry name" value="ABC_transporter-like_ATP-bd"/>
</dbReference>
<comment type="function">
    <text evidence="5">Part of the ABC transporter complex HmuTUV involved in hemin import. Responsible for energy coupling to the transport system.</text>
</comment>
<dbReference type="Pfam" id="PF00005">
    <property type="entry name" value="ABC_tran"/>
    <property type="match status" value="1"/>
</dbReference>
<dbReference type="PANTHER" id="PTHR42794">
    <property type="entry name" value="HEMIN IMPORT ATP-BINDING PROTEIN HMUV"/>
    <property type="match status" value="1"/>
</dbReference>
<evidence type="ECO:0000256" key="5">
    <source>
        <dbReference type="ARBA" id="ARBA00037066"/>
    </source>
</evidence>
<dbReference type="SMART" id="SM00382">
    <property type="entry name" value="AAA"/>
    <property type="match status" value="1"/>
</dbReference>
<organism evidence="7 8">
    <name type="scientific">Acetobacter aceti</name>
    <dbReference type="NCBI Taxonomy" id="435"/>
    <lineage>
        <taxon>Bacteria</taxon>
        <taxon>Pseudomonadati</taxon>
        <taxon>Pseudomonadota</taxon>
        <taxon>Alphaproteobacteria</taxon>
        <taxon>Acetobacterales</taxon>
        <taxon>Acetobacteraceae</taxon>
        <taxon>Acetobacter</taxon>
        <taxon>Acetobacter subgen. Acetobacter</taxon>
    </lineage>
</organism>
<evidence type="ECO:0000256" key="1">
    <source>
        <dbReference type="ARBA" id="ARBA00022448"/>
    </source>
</evidence>
<feature type="domain" description="ABC transporter" evidence="6">
    <location>
        <begin position="3"/>
        <end position="244"/>
    </location>
</feature>
<dbReference type="PROSITE" id="PS50893">
    <property type="entry name" value="ABC_TRANSPORTER_2"/>
    <property type="match status" value="1"/>
</dbReference>
<dbReference type="EMBL" id="CP014692">
    <property type="protein sequence ID" value="AQS84303.1"/>
    <property type="molecule type" value="Genomic_DNA"/>
</dbReference>
<evidence type="ECO:0000259" key="6">
    <source>
        <dbReference type="PROSITE" id="PS50893"/>
    </source>
</evidence>
<sequence>MTIALENAFWEAGNRAIVNDVSVVFAPGQVTAIVGPNGAGKSSLLRLASGLTSLSRGKVLLDDLPLSSFSPAVMAARRAMLMQDGVLAARFTARQLVALGASVSAAHLPHAKRITMADEILDRVGLLAFAERDVMSLSGGERQRVHLARVLLQLEAAALDTSPGFLLLDEPISAQDPARQELILRIARAHAEHGGGVVMVLHDLNWAAACADRIVVVHDGRIYAQGTPQTVLSGSLVRSVFGLAEECVRTHERTGKPYMLPHDIMH</sequence>
<dbReference type="STRING" id="435.A0U92_05410"/>
<keyword evidence="3 7" id="KW-0067">ATP-binding</keyword>
<keyword evidence="2" id="KW-0547">Nucleotide-binding</keyword>
<proteinExistence type="predicted"/>
<name>A0A1U9KES2_ACEAC</name>
<dbReference type="KEGG" id="aace:A0U92_05410"/>
<dbReference type="Gene3D" id="3.40.50.300">
    <property type="entry name" value="P-loop containing nucleotide triphosphate hydrolases"/>
    <property type="match status" value="1"/>
</dbReference>
<dbReference type="GO" id="GO:0005524">
    <property type="term" value="F:ATP binding"/>
    <property type="evidence" value="ECO:0007669"/>
    <property type="project" value="UniProtKB-KW"/>
</dbReference>
<gene>
    <name evidence="7" type="ORF">A0U92_05410</name>
</gene>
<dbReference type="AlphaFoldDB" id="A0A1U9KES2"/>
<dbReference type="Proteomes" id="UP000188937">
    <property type="component" value="Chromosome"/>
</dbReference>
<accession>A0A1U9KES2</accession>
<dbReference type="InterPro" id="IPR003593">
    <property type="entry name" value="AAA+_ATPase"/>
</dbReference>
<dbReference type="InterPro" id="IPR027417">
    <property type="entry name" value="P-loop_NTPase"/>
</dbReference>
<dbReference type="PANTHER" id="PTHR42794:SF1">
    <property type="entry name" value="HEMIN IMPORT ATP-BINDING PROTEIN HMUV"/>
    <property type="match status" value="1"/>
</dbReference>
<keyword evidence="1" id="KW-0813">Transport</keyword>
<dbReference type="SUPFAM" id="SSF52540">
    <property type="entry name" value="P-loop containing nucleoside triphosphate hydrolases"/>
    <property type="match status" value="1"/>
</dbReference>
<evidence type="ECO:0000256" key="3">
    <source>
        <dbReference type="ARBA" id="ARBA00022840"/>
    </source>
</evidence>
<dbReference type="CDD" id="cd03214">
    <property type="entry name" value="ABC_Iron-Siderophores_B12_Hemin"/>
    <property type="match status" value="1"/>
</dbReference>
<keyword evidence="8" id="KW-1185">Reference proteome</keyword>
<evidence type="ECO:0000256" key="4">
    <source>
        <dbReference type="ARBA" id="ARBA00022967"/>
    </source>
</evidence>
<dbReference type="OrthoDB" id="9810077at2"/>
<keyword evidence="4" id="KW-1278">Translocase</keyword>